<sequence>MKTDNATISHIIYWTSGDSDDYLYGSSVTYSALDRVDFVNPLMPASFKIHAWQSITNFQNDRTVPQLPPLKRGHHYHIEIDAQSRPEKTLYTQIFFYTIAQEEIEMLTITDQQQDFVYPEKAFSYEVRLIKAGLHELLFHEIRISETQVQDAQADAVEAALMPSSSRLTSSFAHADPQLHQLNLLFTEPSKNFFQQIDPDQLPLLKNLLVINDQRPYAGFYLADEDQRDYERDFRIYISHFCQKHKLSAMNLIAYGPISSFAALYYRHVFAHAQAYISADYLSQPADLKQYTRIGSKRQQHLSTILTDSDHQLRLDQDCHCYLSLANLEQGVDGFIQKTVFKQARLQKLPYAELNQDRSE</sequence>
<evidence type="ECO:0000313" key="2">
    <source>
        <dbReference type="Proteomes" id="UP000004959"/>
    </source>
</evidence>
<name>G9WHE6_9LACO</name>
<dbReference type="InterPro" id="IPR022259">
    <property type="entry name" value="Acessory_Sec_prot_Asp3"/>
</dbReference>
<dbReference type="OrthoDB" id="2042927at2"/>
<keyword evidence="2" id="KW-1185">Reference proteome</keyword>
<protein>
    <submittedName>
        <fullName evidence="1">Asp3-like accessory secretory protein</fullName>
    </submittedName>
</protein>
<dbReference type="AlphaFoldDB" id="G9WHE6"/>
<proteinExistence type="predicted"/>
<dbReference type="STRING" id="336988.NT96_06480"/>
<dbReference type="PATRIC" id="fig|1045004.4.peg.1838"/>
<reference evidence="1 2" key="1">
    <citation type="journal article" date="2012" name="PLoS ONE">
        <title>Functional divergence in the genus oenococcus as predicted by genome sequencing of the newly-described species, Oenococcus kitaharae.</title>
        <authorList>
            <person name="Borneman A.R."/>
            <person name="McCarthy J.M."/>
            <person name="Chambers P.J."/>
            <person name="Bartowsky E.J."/>
        </authorList>
    </citation>
    <scope>NUCLEOTIDE SEQUENCE [LARGE SCALE GENOMIC DNA]</scope>
    <source>
        <strain evidence="2">DSM17330</strain>
    </source>
</reference>
<dbReference type="HOGENOM" id="CLU_798773_0_0_9"/>
<dbReference type="NCBIfam" id="TIGR03711">
    <property type="entry name" value="acc_sec_asp3"/>
    <property type="match status" value="1"/>
</dbReference>
<evidence type="ECO:0000313" key="1">
    <source>
        <dbReference type="EMBL" id="EHN59938.1"/>
    </source>
</evidence>
<dbReference type="Pfam" id="PF15432">
    <property type="entry name" value="Sec-ASP3"/>
    <property type="match status" value="1"/>
</dbReference>
<dbReference type="EMBL" id="AFVZ01000001">
    <property type="protein sequence ID" value="EHN59938.1"/>
    <property type="molecule type" value="Genomic_DNA"/>
</dbReference>
<dbReference type="RefSeq" id="WP_007747370.1">
    <property type="nucleotide sequence ID" value="NZ_CM001398.1"/>
</dbReference>
<accession>G9WHE6</accession>
<gene>
    <name evidence="1" type="ORF">OKIT_1868</name>
</gene>
<dbReference type="eggNOG" id="ENOG50315V3">
    <property type="taxonomic scope" value="Bacteria"/>
</dbReference>
<dbReference type="GO" id="GO:0015031">
    <property type="term" value="P:protein transport"/>
    <property type="evidence" value="ECO:0007669"/>
    <property type="project" value="InterPro"/>
</dbReference>
<dbReference type="Proteomes" id="UP000004959">
    <property type="component" value="Chromosome"/>
</dbReference>
<organism evidence="1 2">
    <name type="scientific">Oenococcus kitaharae DSM 17330</name>
    <dbReference type="NCBI Taxonomy" id="1045004"/>
    <lineage>
        <taxon>Bacteria</taxon>
        <taxon>Bacillati</taxon>
        <taxon>Bacillota</taxon>
        <taxon>Bacilli</taxon>
        <taxon>Lactobacillales</taxon>
        <taxon>Lactobacillaceae</taxon>
        <taxon>Oenococcus</taxon>
    </lineage>
</organism>
<comment type="caution">
    <text evidence="1">The sequence shown here is derived from an EMBL/GenBank/DDBJ whole genome shotgun (WGS) entry which is preliminary data.</text>
</comment>